<dbReference type="PROSITE" id="PS01182">
    <property type="entry name" value="GLYCOSYL_HYDROL_F35"/>
    <property type="match status" value="1"/>
</dbReference>
<dbReference type="InterPro" id="IPR031330">
    <property type="entry name" value="Gly_Hdrlase_35_cat"/>
</dbReference>
<evidence type="ECO:0000313" key="8">
    <source>
        <dbReference type="EMBL" id="SDC98611.1"/>
    </source>
</evidence>
<evidence type="ECO:0000256" key="5">
    <source>
        <dbReference type="RuleBase" id="RU003679"/>
    </source>
</evidence>
<sequence>MKKYFLFAQLFLFLSAGVLYGQAQVYEIDASETVTKAPQSIPFSGTDPQGVSLAATNRYFLKNGRPWFPLMGEMHYNRVPPQDWESGILKMKNAGLSIVATYIFWNEHETAPGVWDWKGNRDLRKFVELCAKHQMYVWLRIGPWAHGEQLHGGHPEWIAKMPGKRSNDPAYIAAAATLFGQIGAQAKGLFFKEGGPVIGIQLENEYAGGQAAHISKLKEMALASGMHPVFWSVTANTVFDQEKMEVIPLQGSYCYRGWEKGGGGPTADFLYGDDQWIMTDALGKLYYDMNRFPRGLCEQGAGSQMTYQNRFVVAPEVEEAHLQNQLGRGMNMIGYYMFHGGTQTPGLKEPGLPESYDFQAPVGEFGIIRPSYKYLKVLHCFINDFGSLLAAMPQVEPANPVRDVHNTRNLRYIVRVKDNSGFLFLNNTQVRIPMPDRDITVAVKLKGETIHYPSVFLKGQTNLLLPFNLKVNDVLIKYATAQPLAKIEDGTATTLFFMKPEGVNPVIAIDAATLKTKKSAGPEIRKLEPGVPLRLTGKTGKRLVIITLTRREAENSWRTTVKGKEVLVITGADLISDGRHIQLQQAGSNRFHFKIYPESVASMVAGGVVTAGKRGLFAAYGITVPAYKPGIRVDIQKGNATIQLPESLPRQVNDVWLKIKYAGGSAVARRDGMVLTDHVFNGEPWLLGTKNYSGGGAVQLTVQEWKEDITGVDPDRVQDIKAKGAVIEKVEVVPQYKVDIGL</sequence>
<keyword evidence="9" id="KW-1185">Reference proteome</keyword>
<reference evidence="9" key="1">
    <citation type="submission" date="2016-10" db="EMBL/GenBank/DDBJ databases">
        <authorList>
            <person name="Varghese N."/>
            <person name="Submissions S."/>
        </authorList>
    </citation>
    <scope>NUCLEOTIDE SEQUENCE [LARGE SCALE GENOMIC DNA]</scope>
    <source>
        <strain evidence="9">DSM 25811 / CCM 8410 / LMG 26954 / E90</strain>
    </source>
</reference>
<evidence type="ECO:0000256" key="6">
    <source>
        <dbReference type="SAM" id="SignalP"/>
    </source>
</evidence>
<comment type="similarity">
    <text evidence="1 5">Belongs to the glycosyl hydrolase 35 family.</text>
</comment>
<dbReference type="EC" id="3.2.1.23" evidence="4"/>
<organism evidence="8 9">
    <name type="scientific">Niabella drilacis (strain DSM 25811 / CCM 8410 / CCUG 62505 / LMG 26954 / E90)</name>
    <dbReference type="NCBI Taxonomy" id="1285928"/>
    <lineage>
        <taxon>Bacteria</taxon>
        <taxon>Pseudomonadati</taxon>
        <taxon>Bacteroidota</taxon>
        <taxon>Chitinophagia</taxon>
        <taxon>Chitinophagales</taxon>
        <taxon>Chitinophagaceae</taxon>
        <taxon>Niabella</taxon>
    </lineage>
</organism>
<dbReference type="STRING" id="1285928.SAMN04487894_105112"/>
<dbReference type="GO" id="GO:0004565">
    <property type="term" value="F:beta-galactosidase activity"/>
    <property type="evidence" value="ECO:0007669"/>
    <property type="project" value="UniProtKB-EC"/>
</dbReference>
<dbReference type="AlphaFoldDB" id="A0A1G6R271"/>
<keyword evidence="2 4" id="KW-0378">Hydrolase</keyword>
<evidence type="ECO:0000256" key="4">
    <source>
        <dbReference type="RuleBase" id="RU000675"/>
    </source>
</evidence>
<evidence type="ECO:0000313" key="9">
    <source>
        <dbReference type="Proteomes" id="UP000198757"/>
    </source>
</evidence>
<dbReference type="Gene3D" id="3.20.20.80">
    <property type="entry name" value="Glycosidases"/>
    <property type="match status" value="1"/>
</dbReference>
<evidence type="ECO:0000256" key="3">
    <source>
        <dbReference type="ARBA" id="ARBA00023295"/>
    </source>
</evidence>
<protein>
    <recommendedName>
        <fullName evidence="4">Beta-galactosidase</fullName>
        <ecNumber evidence="4">3.2.1.23</ecNumber>
    </recommendedName>
</protein>
<keyword evidence="6" id="KW-0732">Signal</keyword>
<dbReference type="EMBL" id="FMZO01000005">
    <property type="protein sequence ID" value="SDC98611.1"/>
    <property type="molecule type" value="Genomic_DNA"/>
</dbReference>
<feature type="chain" id="PRO_5011746619" description="Beta-galactosidase" evidence="6">
    <location>
        <begin position="24"/>
        <end position="742"/>
    </location>
</feature>
<comment type="catalytic activity">
    <reaction evidence="4">
        <text>Hydrolysis of terminal non-reducing beta-D-galactose residues in beta-D-galactosides.</text>
        <dbReference type="EC" id="3.2.1.23"/>
    </reaction>
</comment>
<dbReference type="PANTHER" id="PTHR23421">
    <property type="entry name" value="BETA-GALACTOSIDASE RELATED"/>
    <property type="match status" value="1"/>
</dbReference>
<accession>A0A1G6R271</accession>
<evidence type="ECO:0000256" key="1">
    <source>
        <dbReference type="ARBA" id="ARBA00009809"/>
    </source>
</evidence>
<keyword evidence="3 4" id="KW-0326">Glycosidase</keyword>
<dbReference type="InterPro" id="IPR001944">
    <property type="entry name" value="Glycoside_Hdrlase_35"/>
</dbReference>
<evidence type="ECO:0000256" key="2">
    <source>
        <dbReference type="ARBA" id="ARBA00022801"/>
    </source>
</evidence>
<dbReference type="GO" id="GO:0005975">
    <property type="term" value="P:carbohydrate metabolic process"/>
    <property type="evidence" value="ECO:0007669"/>
    <property type="project" value="InterPro"/>
</dbReference>
<dbReference type="Proteomes" id="UP000198757">
    <property type="component" value="Unassembled WGS sequence"/>
</dbReference>
<dbReference type="Pfam" id="PF01301">
    <property type="entry name" value="Glyco_hydro_35"/>
    <property type="match status" value="1"/>
</dbReference>
<dbReference type="OrthoDB" id="703126at2"/>
<feature type="domain" description="Glycoside hydrolase 35 catalytic" evidence="7">
    <location>
        <begin position="60"/>
        <end position="379"/>
    </location>
</feature>
<feature type="signal peptide" evidence="6">
    <location>
        <begin position="1"/>
        <end position="23"/>
    </location>
</feature>
<dbReference type="PRINTS" id="PR00742">
    <property type="entry name" value="GLHYDRLASE35"/>
</dbReference>
<name>A0A1G6R271_NIADE</name>
<dbReference type="InterPro" id="IPR017853">
    <property type="entry name" value="GH"/>
</dbReference>
<dbReference type="InterPro" id="IPR019801">
    <property type="entry name" value="Glyco_hydro_35_CS"/>
</dbReference>
<dbReference type="SUPFAM" id="SSF51445">
    <property type="entry name" value="(Trans)glycosidases"/>
    <property type="match status" value="1"/>
</dbReference>
<gene>
    <name evidence="8" type="ORF">SAMN04487894_105112</name>
</gene>
<proteinExistence type="inferred from homology"/>
<dbReference type="RefSeq" id="WP_143019732.1">
    <property type="nucleotide sequence ID" value="NZ_FMZO01000005.1"/>
</dbReference>
<evidence type="ECO:0000259" key="7">
    <source>
        <dbReference type="Pfam" id="PF01301"/>
    </source>
</evidence>